<feature type="non-terminal residue" evidence="2">
    <location>
        <position position="805"/>
    </location>
</feature>
<dbReference type="EMBL" id="JAEFCI010010418">
    <property type="protein sequence ID" value="KAG5457225.1"/>
    <property type="molecule type" value="Genomic_DNA"/>
</dbReference>
<feature type="compositionally biased region" description="Polar residues" evidence="1">
    <location>
        <begin position="471"/>
        <end position="498"/>
    </location>
</feature>
<evidence type="ECO:0000313" key="3">
    <source>
        <dbReference type="Proteomes" id="UP000673691"/>
    </source>
</evidence>
<accession>A0A8H7ZQ53</accession>
<comment type="caution">
    <text evidence="2">The sequence shown here is derived from an EMBL/GenBank/DDBJ whole genome shotgun (WGS) entry which is preliminary data.</text>
</comment>
<feature type="region of interest" description="Disordered" evidence="1">
    <location>
        <begin position="228"/>
        <end position="262"/>
    </location>
</feature>
<proteinExistence type="predicted"/>
<sequence length="805" mass="84952">MFATCPCPSPKGTLQELADYFATLLPPEPCELPALVPAQFCGLGWLTTLAPPSPDEFPAIMSRSAAEGACCAKTTASSPSAGAPPSLRGPDAPDAGVLPASLQSWGFSNGARSSRSEPAAAAPGAEEGNFEPRDPLLPSPLFCANAQNTTPAAWGPAPADLQYVNVADGERRVDRETSSADQAPGGLDEDGEPEDPVKAAFENDPKWRAFRQWVDDYFAARVETPTDLQSGNVAGGGGNGRSHVDRETSPAEQAVGGLDEDGEPEDAVMVGFQNDPKWKAFRHWVDDHFAAGATTPTDLQYGKVDGGEHGQNHADHETFRFGQADGYLDKGGGSLVSLYHSGARGATPDDLQCGNVVGGEHGQNRFNRKTFWADHISRDQPGARGSTPYDHLQSVNVAGGEHGQDRLDREAFRVDQAACKFCALSFRSKRCPSDLADPGFAKPFSANLSALVATTDAAAADVLPEDENTRRTQQGSVSPFNTRGASSTRKTATRYNQKTSEKTEKSNRLAKSDEDLLNPDTWSEINNEKQRRRRGCPRTRRDAVTSKFRSLLFSSTRRPPGLADPVSAKPFSARPSALVAAAADAVAADAVPDDESTRGTQQASASSRSNAPGARAAAGAVENTPSRQQTSASCPNVRAGRAVAGAVGNTRRTQEASVSRPNGRSARVVAGARRAVSSNEKPVPATSAATPPDARAARAAADAVRAVPLRKRPALSTSAPTAPEEGPTTKRARKAGGPRWELLEAPTPTPLAKPVFDRLTGNRYIMSLLDDVSAGDEARGGDPFRRRTRSGSAFQAGCACGRDGP</sequence>
<evidence type="ECO:0000313" key="2">
    <source>
        <dbReference type="EMBL" id="KAG5457225.1"/>
    </source>
</evidence>
<feature type="region of interest" description="Disordered" evidence="1">
    <location>
        <begin position="74"/>
        <end position="136"/>
    </location>
</feature>
<organism evidence="2 3">
    <name type="scientific">Olpidium bornovanus</name>
    <dbReference type="NCBI Taxonomy" id="278681"/>
    <lineage>
        <taxon>Eukaryota</taxon>
        <taxon>Fungi</taxon>
        <taxon>Fungi incertae sedis</taxon>
        <taxon>Olpidiomycota</taxon>
        <taxon>Olpidiomycotina</taxon>
        <taxon>Olpidiomycetes</taxon>
        <taxon>Olpidiales</taxon>
        <taxon>Olpidiaceae</taxon>
        <taxon>Olpidium</taxon>
    </lineage>
</organism>
<feature type="compositionally biased region" description="Low complexity" evidence="1">
    <location>
        <begin position="603"/>
        <end position="620"/>
    </location>
</feature>
<feature type="compositionally biased region" description="Low complexity" evidence="1">
    <location>
        <begin position="76"/>
        <end position="86"/>
    </location>
</feature>
<dbReference type="AlphaFoldDB" id="A0A8H7ZQ53"/>
<feature type="compositionally biased region" description="Low complexity" evidence="1">
    <location>
        <begin position="637"/>
        <end position="648"/>
    </location>
</feature>
<feature type="region of interest" description="Disordered" evidence="1">
    <location>
        <begin position="711"/>
        <end position="746"/>
    </location>
</feature>
<feature type="compositionally biased region" description="Basic and acidic residues" evidence="1">
    <location>
        <begin position="776"/>
        <end position="785"/>
    </location>
</feature>
<feature type="compositionally biased region" description="Basic and acidic residues" evidence="1">
    <location>
        <begin position="499"/>
        <end position="514"/>
    </location>
</feature>
<protein>
    <submittedName>
        <fullName evidence="2">Uncharacterized protein</fullName>
    </submittedName>
</protein>
<feature type="region of interest" description="Disordered" evidence="1">
    <location>
        <begin position="774"/>
        <end position="805"/>
    </location>
</feature>
<feature type="region of interest" description="Disordered" evidence="1">
    <location>
        <begin position="589"/>
        <end position="694"/>
    </location>
</feature>
<feature type="compositionally biased region" description="Low complexity" evidence="1">
    <location>
        <begin position="110"/>
        <end position="127"/>
    </location>
</feature>
<reference evidence="2 3" key="1">
    <citation type="journal article" name="Sci. Rep.">
        <title>Genome-scale phylogenetic analyses confirm Olpidium as the closest living zoosporic fungus to the non-flagellated, terrestrial fungi.</title>
        <authorList>
            <person name="Chang Y."/>
            <person name="Rochon D."/>
            <person name="Sekimoto S."/>
            <person name="Wang Y."/>
            <person name="Chovatia M."/>
            <person name="Sandor L."/>
            <person name="Salamov A."/>
            <person name="Grigoriev I.V."/>
            <person name="Stajich J.E."/>
            <person name="Spatafora J.W."/>
        </authorList>
    </citation>
    <scope>NUCLEOTIDE SEQUENCE [LARGE SCALE GENOMIC DNA]</scope>
    <source>
        <strain evidence="2">S191</strain>
    </source>
</reference>
<feature type="compositionally biased region" description="Low complexity" evidence="1">
    <location>
        <begin position="663"/>
        <end position="694"/>
    </location>
</feature>
<name>A0A8H7ZQ53_9FUNG</name>
<dbReference type="Proteomes" id="UP000673691">
    <property type="component" value="Unassembled WGS sequence"/>
</dbReference>
<gene>
    <name evidence="2" type="ORF">BJ554DRAFT_2817</name>
</gene>
<keyword evidence="3" id="KW-1185">Reference proteome</keyword>
<evidence type="ECO:0000256" key="1">
    <source>
        <dbReference type="SAM" id="MobiDB-lite"/>
    </source>
</evidence>
<feature type="region of interest" description="Disordered" evidence="1">
    <location>
        <begin position="464"/>
        <end position="543"/>
    </location>
</feature>
<feature type="compositionally biased region" description="Polar residues" evidence="1">
    <location>
        <begin position="623"/>
        <end position="634"/>
    </location>
</feature>
<feature type="region of interest" description="Disordered" evidence="1">
    <location>
        <begin position="170"/>
        <end position="199"/>
    </location>
</feature>